<evidence type="ECO:0000256" key="3">
    <source>
        <dbReference type="ARBA" id="ARBA00023163"/>
    </source>
</evidence>
<keyword evidence="2" id="KW-0238">DNA-binding</keyword>
<keyword evidence="1" id="KW-0805">Transcription regulation</keyword>
<keyword evidence="6" id="KW-1185">Reference proteome</keyword>
<dbReference type="PROSITE" id="PS50949">
    <property type="entry name" value="HTH_GNTR"/>
    <property type="match status" value="1"/>
</dbReference>
<keyword evidence="3" id="KW-0804">Transcription</keyword>
<dbReference type="GO" id="GO:0003700">
    <property type="term" value="F:DNA-binding transcription factor activity"/>
    <property type="evidence" value="ECO:0007669"/>
    <property type="project" value="InterPro"/>
</dbReference>
<dbReference type="OrthoDB" id="7945678at2"/>
<dbReference type="InterPro" id="IPR000524">
    <property type="entry name" value="Tscrpt_reg_HTH_GntR"/>
</dbReference>
<dbReference type="AlphaFoldDB" id="A0A327L4V5"/>
<dbReference type="InterPro" id="IPR036390">
    <property type="entry name" value="WH_DNA-bd_sf"/>
</dbReference>
<organism evidence="5 6">
    <name type="scientific">Rhodoplanes roseus</name>
    <dbReference type="NCBI Taxonomy" id="29409"/>
    <lineage>
        <taxon>Bacteria</taxon>
        <taxon>Pseudomonadati</taxon>
        <taxon>Pseudomonadota</taxon>
        <taxon>Alphaproteobacteria</taxon>
        <taxon>Hyphomicrobiales</taxon>
        <taxon>Nitrobacteraceae</taxon>
        <taxon>Rhodoplanes</taxon>
    </lineage>
</organism>
<dbReference type="RefSeq" id="WP_111418305.1">
    <property type="nucleotide sequence ID" value="NZ_NPEX01000031.1"/>
</dbReference>
<gene>
    <name evidence="5" type="ORF">CH341_06895</name>
</gene>
<dbReference type="Gene3D" id="1.10.10.10">
    <property type="entry name" value="Winged helix-like DNA-binding domain superfamily/Winged helix DNA-binding domain"/>
    <property type="match status" value="1"/>
</dbReference>
<evidence type="ECO:0000256" key="1">
    <source>
        <dbReference type="ARBA" id="ARBA00023015"/>
    </source>
</evidence>
<dbReference type="Pfam" id="PF00392">
    <property type="entry name" value="GntR"/>
    <property type="match status" value="1"/>
</dbReference>
<evidence type="ECO:0000313" key="5">
    <source>
        <dbReference type="EMBL" id="RAI44873.1"/>
    </source>
</evidence>
<dbReference type="InterPro" id="IPR036388">
    <property type="entry name" value="WH-like_DNA-bd_sf"/>
</dbReference>
<dbReference type="SUPFAM" id="SSF46785">
    <property type="entry name" value="Winged helix' DNA-binding domain"/>
    <property type="match status" value="1"/>
</dbReference>
<name>A0A327L4V5_9BRAD</name>
<evidence type="ECO:0000259" key="4">
    <source>
        <dbReference type="PROSITE" id="PS50949"/>
    </source>
</evidence>
<accession>A0A327L4V5</accession>
<evidence type="ECO:0000256" key="2">
    <source>
        <dbReference type="ARBA" id="ARBA00023125"/>
    </source>
</evidence>
<sequence>MLPGERLVEATLAKRMGVSRPSIREAPTQLAAEKLVTITPNKGPSVAAITWSDAQDIYHVRARRANRCAASRHVQAAATAARESLDGLSDRLRGLQAG</sequence>
<dbReference type="GO" id="GO:0003677">
    <property type="term" value="F:DNA binding"/>
    <property type="evidence" value="ECO:0007669"/>
    <property type="project" value="UniProtKB-KW"/>
</dbReference>
<dbReference type="PANTHER" id="PTHR43537:SF45">
    <property type="entry name" value="GNTR FAMILY REGULATORY PROTEIN"/>
    <property type="match status" value="1"/>
</dbReference>
<reference evidence="5 6" key="1">
    <citation type="submission" date="2017-07" db="EMBL/GenBank/DDBJ databases">
        <title>Draft Genome Sequences of Select Purple Nonsulfur Bacteria.</title>
        <authorList>
            <person name="Lasarre B."/>
            <person name="Mckinlay J.B."/>
        </authorList>
    </citation>
    <scope>NUCLEOTIDE SEQUENCE [LARGE SCALE GENOMIC DNA]</scope>
    <source>
        <strain evidence="5 6">DSM 5909</strain>
    </source>
</reference>
<protein>
    <recommendedName>
        <fullName evidence="4">HTH gntR-type domain-containing protein</fullName>
    </recommendedName>
</protein>
<evidence type="ECO:0000313" key="6">
    <source>
        <dbReference type="Proteomes" id="UP000249130"/>
    </source>
</evidence>
<dbReference type="Proteomes" id="UP000249130">
    <property type="component" value="Unassembled WGS sequence"/>
</dbReference>
<feature type="domain" description="HTH gntR-type" evidence="4">
    <location>
        <begin position="1"/>
        <end position="49"/>
    </location>
</feature>
<dbReference type="PANTHER" id="PTHR43537">
    <property type="entry name" value="TRANSCRIPTIONAL REGULATOR, GNTR FAMILY"/>
    <property type="match status" value="1"/>
</dbReference>
<proteinExistence type="predicted"/>
<dbReference type="EMBL" id="NPEX01000031">
    <property type="protein sequence ID" value="RAI44873.1"/>
    <property type="molecule type" value="Genomic_DNA"/>
</dbReference>
<comment type="caution">
    <text evidence="5">The sequence shown here is derived from an EMBL/GenBank/DDBJ whole genome shotgun (WGS) entry which is preliminary data.</text>
</comment>